<feature type="transmembrane region" description="Helical" evidence="5">
    <location>
        <begin position="228"/>
        <end position="257"/>
    </location>
</feature>
<feature type="domain" description="ABC-2 type transporter transmembrane" evidence="6">
    <location>
        <begin position="22"/>
        <end position="387"/>
    </location>
</feature>
<dbReference type="InterPro" id="IPR013525">
    <property type="entry name" value="ABC2_TM"/>
</dbReference>
<dbReference type="GO" id="GO:0140359">
    <property type="term" value="F:ABC-type transporter activity"/>
    <property type="evidence" value="ECO:0007669"/>
    <property type="project" value="InterPro"/>
</dbReference>
<accession>A0A2N9JJS1</accession>
<organism evidence="7 8">
    <name type="scientific">Micropruina glycogenica</name>
    <dbReference type="NCBI Taxonomy" id="75385"/>
    <lineage>
        <taxon>Bacteria</taxon>
        <taxon>Bacillati</taxon>
        <taxon>Actinomycetota</taxon>
        <taxon>Actinomycetes</taxon>
        <taxon>Propionibacteriales</taxon>
        <taxon>Nocardioidaceae</taxon>
        <taxon>Micropruina</taxon>
    </lineage>
</organism>
<gene>
    <name evidence="7" type="ORF">MPLG2_3275</name>
</gene>
<keyword evidence="8" id="KW-1185">Reference proteome</keyword>
<dbReference type="KEGG" id="mgg:MPLG2_3275"/>
<evidence type="ECO:0000259" key="6">
    <source>
        <dbReference type="Pfam" id="PF12698"/>
    </source>
</evidence>
<dbReference type="GO" id="GO:0016020">
    <property type="term" value="C:membrane"/>
    <property type="evidence" value="ECO:0007669"/>
    <property type="project" value="UniProtKB-SubCell"/>
</dbReference>
<dbReference type="PANTHER" id="PTHR43471:SF3">
    <property type="entry name" value="ABC TRANSPORTER PERMEASE PROTEIN NATB"/>
    <property type="match status" value="1"/>
</dbReference>
<keyword evidence="3 5" id="KW-1133">Transmembrane helix</keyword>
<dbReference type="AlphaFoldDB" id="A0A2N9JJS1"/>
<proteinExistence type="predicted"/>
<feature type="transmembrane region" description="Helical" evidence="5">
    <location>
        <begin position="277"/>
        <end position="300"/>
    </location>
</feature>
<dbReference type="Proteomes" id="UP000238164">
    <property type="component" value="Chromosome 1"/>
</dbReference>
<feature type="transmembrane region" description="Helical" evidence="5">
    <location>
        <begin position="172"/>
        <end position="194"/>
    </location>
</feature>
<dbReference type="OrthoDB" id="9777766at2"/>
<evidence type="ECO:0000256" key="1">
    <source>
        <dbReference type="ARBA" id="ARBA00004141"/>
    </source>
</evidence>
<feature type="transmembrane region" description="Helical" evidence="5">
    <location>
        <begin position="338"/>
        <end position="356"/>
    </location>
</feature>
<dbReference type="RefSeq" id="WP_105186844.1">
    <property type="nucleotide sequence ID" value="NZ_BAAAGO010000001.1"/>
</dbReference>
<evidence type="ECO:0000256" key="4">
    <source>
        <dbReference type="ARBA" id="ARBA00023136"/>
    </source>
</evidence>
<feature type="transmembrane region" description="Helical" evidence="5">
    <location>
        <begin position="368"/>
        <end position="390"/>
    </location>
</feature>
<keyword evidence="2 5" id="KW-0812">Transmembrane</keyword>
<evidence type="ECO:0000313" key="7">
    <source>
        <dbReference type="EMBL" id="SPD88305.1"/>
    </source>
</evidence>
<dbReference type="EMBL" id="LT985188">
    <property type="protein sequence ID" value="SPD88305.1"/>
    <property type="molecule type" value="Genomic_DNA"/>
</dbReference>
<keyword evidence="4 5" id="KW-0472">Membrane</keyword>
<comment type="subcellular location">
    <subcellularLocation>
        <location evidence="1">Membrane</location>
        <topology evidence="1">Multi-pass membrane protein</topology>
    </subcellularLocation>
</comment>
<sequence>MKRHNLGTVIRFEFTRTVLKPKFWLISLSVPLLIAVVVGLVTISSQATANRADSQDKQTVSFTYTDASGLVDAAVAAAAGGSPVTDAPAARAAVVAGTSQCHVDYPEDPLSQPIAVQGQDLGLFDSGRYSAVASSVFSQSVAARIGDPKLAALAVNEPDVELVTYAAGTRTAGFAGVIVPGLFLVLFYMAVLMLGNQMLNVTLEEKENRVTEMILTTMNPTTMIVGKVIALVLIGIVQGLVVAIPAGFAFNLLTNAIGAVPPTDGAASLLGVPLDLWPALIGFALFLFSFLMFTGLLVAIGAVMPSAKEAGNAFGVVVMAMFIPLYAASLLVSDPHGVVSQVFTFFPLTAPVSALLRNATGGLYWWEAAIALVMLAGFGWLFLMLGVRLFRTGSISYSSRVKIGRALGWGGQQ</sequence>
<evidence type="ECO:0000313" key="8">
    <source>
        <dbReference type="Proteomes" id="UP000238164"/>
    </source>
</evidence>
<dbReference type="Pfam" id="PF12698">
    <property type="entry name" value="ABC2_membrane_3"/>
    <property type="match status" value="1"/>
</dbReference>
<reference evidence="7 8" key="1">
    <citation type="submission" date="2018-02" db="EMBL/GenBank/DDBJ databases">
        <authorList>
            <person name="Cohen D.B."/>
            <person name="Kent A.D."/>
        </authorList>
    </citation>
    <scope>NUCLEOTIDE SEQUENCE [LARGE SCALE GENOMIC DNA]</scope>
    <source>
        <strain evidence="7">1</strain>
    </source>
</reference>
<evidence type="ECO:0000256" key="2">
    <source>
        <dbReference type="ARBA" id="ARBA00022692"/>
    </source>
</evidence>
<evidence type="ECO:0000256" key="5">
    <source>
        <dbReference type="SAM" id="Phobius"/>
    </source>
</evidence>
<feature type="transmembrane region" description="Helical" evidence="5">
    <location>
        <begin position="21"/>
        <end position="43"/>
    </location>
</feature>
<name>A0A2N9JJS1_9ACTN</name>
<dbReference type="PANTHER" id="PTHR43471">
    <property type="entry name" value="ABC TRANSPORTER PERMEASE"/>
    <property type="match status" value="1"/>
</dbReference>
<feature type="transmembrane region" description="Helical" evidence="5">
    <location>
        <begin position="312"/>
        <end position="332"/>
    </location>
</feature>
<evidence type="ECO:0000256" key="3">
    <source>
        <dbReference type="ARBA" id="ARBA00022989"/>
    </source>
</evidence>
<protein>
    <submittedName>
        <fullName evidence="7">Sodium transporter</fullName>
    </submittedName>
</protein>